<keyword evidence="3" id="KW-1185">Reference proteome</keyword>
<feature type="compositionally biased region" description="Basic and acidic residues" evidence="1">
    <location>
        <begin position="1"/>
        <end position="10"/>
    </location>
</feature>
<dbReference type="RefSeq" id="XP_049145490.1">
    <property type="nucleotide sequence ID" value="XM_049288346.1"/>
</dbReference>
<feature type="compositionally biased region" description="Basic and acidic residues" evidence="1">
    <location>
        <begin position="31"/>
        <end position="41"/>
    </location>
</feature>
<evidence type="ECO:0000313" key="2">
    <source>
        <dbReference type="EMBL" id="UQC83871.1"/>
    </source>
</evidence>
<proteinExistence type="predicted"/>
<reference evidence="2" key="1">
    <citation type="journal article" date="2021" name="Mol. Plant Microbe Interact.">
        <title>Complete Genome Sequence of the Plant-Pathogenic Fungus Colletotrichum lupini.</title>
        <authorList>
            <person name="Baroncelli R."/>
            <person name="Pensec F."/>
            <person name="Da Lio D."/>
            <person name="Boufleur T."/>
            <person name="Vicente I."/>
            <person name="Sarrocco S."/>
            <person name="Picot A."/>
            <person name="Baraldi E."/>
            <person name="Sukno S."/>
            <person name="Thon M."/>
            <person name="Le Floch G."/>
        </authorList>
    </citation>
    <scope>NUCLEOTIDE SEQUENCE</scope>
    <source>
        <strain evidence="2">IMI 504893</strain>
    </source>
</reference>
<accession>A0A9Q8WHW1</accession>
<dbReference type="EMBL" id="CP019476">
    <property type="protein sequence ID" value="UQC83871.1"/>
    <property type="molecule type" value="Genomic_DNA"/>
</dbReference>
<dbReference type="AlphaFoldDB" id="A0A9Q8WHW1"/>
<organism evidence="2 3">
    <name type="scientific">Colletotrichum lupini</name>
    <dbReference type="NCBI Taxonomy" id="145971"/>
    <lineage>
        <taxon>Eukaryota</taxon>
        <taxon>Fungi</taxon>
        <taxon>Dikarya</taxon>
        <taxon>Ascomycota</taxon>
        <taxon>Pezizomycotina</taxon>
        <taxon>Sordariomycetes</taxon>
        <taxon>Hypocreomycetidae</taxon>
        <taxon>Glomerellales</taxon>
        <taxon>Glomerellaceae</taxon>
        <taxon>Colletotrichum</taxon>
        <taxon>Colletotrichum acutatum species complex</taxon>
    </lineage>
</organism>
<protein>
    <submittedName>
        <fullName evidence="2">Uncharacterized protein</fullName>
    </submittedName>
</protein>
<evidence type="ECO:0000313" key="3">
    <source>
        <dbReference type="Proteomes" id="UP000830671"/>
    </source>
</evidence>
<dbReference type="Proteomes" id="UP000830671">
    <property type="component" value="Chromosome 4"/>
</dbReference>
<sequence>MIPHWERKNESYGASSLSPSAVSSDYQEPDGLGRSDGASHIRSESRPLLPSFFGFPLADSCGAVESIVLSDRCSPRLLPVYRESPGPVRPFEPRRFRYLRSSGAWLIVKCSSGAYRTLESASPNTQHGVFKAILTSLIDQTDLLTATVCRSICSGRAGSYSYSQPQLQQPVVDFQKKPLGP</sequence>
<name>A0A9Q8WHW1_9PEZI</name>
<feature type="compositionally biased region" description="Low complexity" evidence="1">
    <location>
        <begin position="11"/>
        <end position="24"/>
    </location>
</feature>
<evidence type="ECO:0000256" key="1">
    <source>
        <dbReference type="SAM" id="MobiDB-lite"/>
    </source>
</evidence>
<feature type="region of interest" description="Disordered" evidence="1">
    <location>
        <begin position="1"/>
        <end position="41"/>
    </location>
</feature>
<dbReference type="GeneID" id="73343356"/>
<gene>
    <name evidence="2" type="ORF">CLUP02_09367</name>
</gene>
<dbReference type="KEGG" id="clup:CLUP02_09367"/>